<protein>
    <submittedName>
        <fullName evidence="3">PQQ-like domain-containing protein</fullName>
    </submittedName>
</protein>
<dbReference type="InterPro" id="IPR011047">
    <property type="entry name" value="Quinoprotein_ADH-like_sf"/>
</dbReference>
<reference evidence="3 4" key="1">
    <citation type="submission" date="2016-10" db="EMBL/GenBank/DDBJ databases">
        <authorList>
            <person name="de Groot N.N."/>
        </authorList>
    </citation>
    <scope>NUCLEOTIDE SEQUENCE [LARGE SCALE GENOMIC DNA]</scope>
    <source>
        <strain evidence="3 4">DSM 43067</strain>
    </source>
</reference>
<gene>
    <name evidence="3" type="ORF">SAMN04489713_112269</name>
</gene>
<dbReference type="InterPro" id="IPR002372">
    <property type="entry name" value="PQQ_rpt_dom"/>
</dbReference>
<accession>A0A1I5NS42</accession>
<dbReference type="Gene3D" id="2.130.10.10">
    <property type="entry name" value="YVTN repeat-like/Quinoprotein amine dehydrogenase"/>
    <property type="match status" value="2"/>
</dbReference>
<dbReference type="PANTHER" id="PTHR34512">
    <property type="entry name" value="CELL SURFACE PROTEIN"/>
    <property type="match status" value="1"/>
</dbReference>
<dbReference type="STRING" id="1993.SAMN04489713_112269"/>
<proteinExistence type="predicted"/>
<evidence type="ECO:0000256" key="1">
    <source>
        <dbReference type="SAM" id="MobiDB-lite"/>
    </source>
</evidence>
<dbReference type="Proteomes" id="UP000183413">
    <property type="component" value="Unassembled WGS sequence"/>
</dbReference>
<feature type="region of interest" description="Disordered" evidence="1">
    <location>
        <begin position="464"/>
        <end position="485"/>
    </location>
</feature>
<dbReference type="Pfam" id="PF13360">
    <property type="entry name" value="PQQ_2"/>
    <property type="match status" value="1"/>
</dbReference>
<name>A0A1I5NS42_9ACTN</name>
<evidence type="ECO:0000313" key="3">
    <source>
        <dbReference type="EMBL" id="SFP24497.1"/>
    </source>
</evidence>
<dbReference type="SUPFAM" id="SSF50998">
    <property type="entry name" value="Quinoprotein alcohol dehydrogenase-like"/>
    <property type="match status" value="2"/>
</dbReference>
<feature type="compositionally biased region" description="Pro residues" evidence="1">
    <location>
        <begin position="473"/>
        <end position="482"/>
    </location>
</feature>
<dbReference type="AlphaFoldDB" id="A0A1I5NS42"/>
<dbReference type="EMBL" id="FOVH01000012">
    <property type="protein sequence ID" value="SFP24497.1"/>
    <property type="molecule type" value="Genomic_DNA"/>
</dbReference>
<dbReference type="PANTHER" id="PTHR34512:SF30">
    <property type="entry name" value="OUTER MEMBRANE PROTEIN ASSEMBLY FACTOR BAMB"/>
    <property type="match status" value="1"/>
</dbReference>
<evidence type="ECO:0000313" key="4">
    <source>
        <dbReference type="Proteomes" id="UP000183413"/>
    </source>
</evidence>
<feature type="domain" description="Pyrrolo-quinoline quinone repeat" evidence="2">
    <location>
        <begin position="221"/>
        <end position="336"/>
    </location>
</feature>
<keyword evidence="4" id="KW-1185">Reference proteome</keyword>
<dbReference type="eggNOG" id="COG1520">
    <property type="taxonomic scope" value="Bacteria"/>
</dbReference>
<dbReference type="InParanoid" id="A0A1I5NS42"/>
<organism evidence="3 4">
    <name type="scientific">Actinomadura madurae</name>
    <dbReference type="NCBI Taxonomy" id="1993"/>
    <lineage>
        <taxon>Bacteria</taxon>
        <taxon>Bacillati</taxon>
        <taxon>Actinomycetota</taxon>
        <taxon>Actinomycetes</taxon>
        <taxon>Streptosporangiales</taxon>
        <taxon>Thermomonosporaceae</taxon>
        <taxon>Actinomadura</taxon>
    </lineage>
</organism>
<dbReference type="InterPro" id="IPR015943">
    <property type="entry name" value="WD40/YVTN_repeat-like_dom_sf"/>
</dbReference>
<evidence type="ECO:0000259" key="2">
    <source>
        <dbReference type="Pfam" id="PF13360"/>
    </source>
</evidence>
<sequence length="867" mass="91596">MGPMDVDRKTALRWGGGLLAAVLVLVLIGVKACGGSGADALPDGERRPSPVAFSERPLWDERKLGMERVAGVGLLGDIALVAGDVPSGGARLAAVDPRSGDPRWTVDGGYPLRGGEGAVAHSGPGYKAELLRGVTGKPVVYGQGNDWTALVQYTKGLERRETEVGVAALSGKDGSVRWKHALIRPRAGEKGEDDRDKKVRLLSADTRVVLASVEERDGVDPKTIALDPATGRELWQNADGWAFRISGPVVLGETLGSKPPMDFDERRKGAGVYALDVRTGRKLWDLEGKFETSHLEAAAGRTAAVHVSERLPGRTYPDDHAVLVDVATGRVTKISVKTEDGDTTDDLYGCADDGATLIACSGLYGRLVTVRTDGDGEPVATAKRPFGEETMAHVVKIWKDRIFVRGSGREGTPDRYAVVDRAANPLGAAPPGEVAAVSERAAAFRVERAGSSSSTPAGIVMRAAAAGGRPSEPSAPPEPALSPPRIDAAPLWTAATGRTPPGPPFKDTGLSSLTGTELAGDALVYAGRDREDDHLSRQVVADARTGAVRWSIREGGRLGDGLKADFVSVPHIVGKDGDRLSLVEYEAAGNEYGIAALSLKDGRVRWTKRVLTGDGYVLLEEADDETFTVHVSSGGRDELAVFATGSRRELWRKRGLEAESAGAGLVLAAKTERGEDWTRKHLDVIAYGATDGKRRWNLAGRYADPELLHDGGGRTVVVGTAEGGVVLDRATGRELGRTGAPLVRCDGDTDELIVCQAGDGDGIDPGGRAMTIRTAGGTTTIRDLLETGNLTRHGAIGNWFFSVRPPTRTGEQAQYLALDGEGRRLAANLPGRPADLGDGYAVLMPYTTVQGVGTGAEQTFAVHRFQG</sequence>